<comment type="caution">
    <text evidence="1">The sequence shown here is derived from an EMBL/GenBank/DDBJ whole genome shotgun (WGS) entry which is preliminary data.</text>
</comment>
<reference evidence="1" key="1">
    <citation type="submission" date="2023-03" db="EMBL/GenBank/DDBJ databases">
        <title>Massive genome expansion in bonnet fungi (Mycena s.s.) driven by repeated elements and novel gene families across ecological guilds.</title>
        <authorList>
            <consortium name="Lawrence Berkeley National Laboratory"/>
            <person name="Harder C.B."/>
            <person name="Miyauchi S."/>
            <person name="Viragh M."/>
            <person name="Kuo A."/>
            <person name="Thoen E."/>
            <person name="Andreopoulos B."/>
            <person name="Lu D."/>
            <person name="Skrede I."/>
            <person name="Drula E."/>
            <person name="Henrissat B."/>
            <person name="Morin E."/>
            <person name="Kohler A."/>
            <person name="Barry K."/>
            <person name="LaButti K."/>
            <person name="Morin E."/>
            <person name="Salamov A."/>
            <person name="Lipzen A."/>
            <person name="Mereny Z."/>
            <person name="Hegedus B."/>
            <person name="Baldrian P."/>
            <person name="Stursova M."/>
            <person name="Weitz H."/>
            <person name="Taylor A."/>
            <person name="Grigoriev I.V."/>
            <person name="Nagy L.G."/>
            <person name="Martin F."/>
            <person name="Kauserud H."/>
        </authorList>
    </citation>
    <scope>NUCLEOTIDE SEQUENCE</scope>
    <source>
        <strain evidence="1">CBHHK188m</strain>
    </source>
</reference>
<dbReference type="AlphaFoldDB" id="A0AAD7NVA6"/>
<protein>
    <submittedName>
        <fullName evidence="1">Uncharacterized protein</fullName>
    </submittedName>
</protein>
<gene>
    <name evidence="1" type="ORF">DFH07DRAFT_731815</name>
</gene>
<keyword evidence="2" id="KW-1185">Reference proteome</keyword>
<name>A0AAD7NVA6_9AGAR</name>
<evidence type="ECO:0000313" key="2">
    <source>
        <dbReference type="Proteomes" id="UP001215280"/>
    </source>
</evidence>
<organism evidence="1 2">
    <name type="scientific">Mycena maculata</name>
    <dbReference type="NCBI Taxonomy" id="230809"/>
    <lineage>
        <taxon>Eukaryota</taxon>
        <taxon>Fungi</taxon>
        <taxon>Dikarya</taxon>
        <taxon>Basidiomycota</taxon>
        <taxon>Agaricomycotina</taxon>
        <taxon>Agaricomycetes</taxon>
        <taxon>Agaricomycetidae</taxon>
        <taxon>Agaricales</taxon>
        <taxon>Marasmiineae</taxon>
        <taxon>Mycenaceae</taxon>
        <taxon>Mycena</taxon>
    </lineage>
</organism>
<accession>A0AAD7NVA6</accession>
<dbReference type="Proteomes" id="UP001215280">
    <property type="component" value="Unassembled WGS sequence"/>
</dbReference>
<evidence type="ECO:0000313" key="1">
    <source>
        <dbReference type="EMBL" id="KAJ7776510.1"/>
    </source>
</evidence>
<proteinExistence type="predicted"/>
<sequence length="91" mass="10618">LCHDLWKMKFPAMPDLSIGLIFGCGLTEIKNSKGKRVAEANRLFKILVSESAFLIWKFRCDRRMSRKSYHSDSEIHNSWIACINKRLKMSI</sequence>
<dbReference type="EMBL" id="JARJLG010000012">
    <property type="protein sequence ID" value="KAJ7776510.1"/>
    <property type="molecule type" value="Genomic_DNA"/>
</dbReference>
<feature type="non-terminal residue" evidence="1">
    <location>
        <position position="1"/>
    </location>
</feature>